<gene>
    <name evidence="2" type="ORF">PIB30_040757</name>
</gene>
<dbReference type="EMBL" id="JASCZI010211670">
    <property type="protein sequence ID" value="MED6195729.1"/>
    <property type="molecule type" value="Genomic_DNA"/>
</dbReference>
<name>A0ABU6XEU6_9FABA</name>
<comment type="caution">
    <text evidence="2">The sequence shown here is derived from an EMBL/GenBank/DDBJ whole genome shotgun (WGS) entry which is preliminary data.</text>
</comment>
<keyword evidence="3" id="KW-1185">Reference proteome</keyword>
<dbReference type="Proteomes" id="UP001341840">
    <property type="component" value="Unassembled WGS sequence"/>
</dbReference>
<feature type="region of interest" description="Disordered" evidence="1">
    <location>
        <begin position="66"/>
        <end position="174"/>
    </location>
</feature>
<evidence type="ECO:0000313" key="3">
    <source>
        <dbReference type="Proteomes" id="UP001341840"/>
    </source>
</evidence>
<evidence type="ECO:0000313" key="2">
    <source>
        <dbReference type="EMBL" id="MED6195729.1"/>
    </source>
</evidence>
<organism evidence="2 3">
    <name type="scientific">Stylosanthes scabra</name>
    <dbReference type="NCBI Taxonomy" id="79078"/>
    <lineage>
        <taxon>Eukaryota</taxon>
        <taxon>Viridiplantae</taxon>
        <taxon>Streptophyta</taxon>
        <taxon>Embryophyta</taxon>
        <taxon>Tracheophyta</taxon>
        <taxon>Spermatophyta</taxon>
        <taxon>Magnoliopsida</taxon>
        <taxon>eudicotyledons</taxon>
        <taxon>Gunneridae</taxon>
        <taxon>Pentapetalae</taxon>
        <taxon>rosids</taxon>
        <taxon>fabids</taxon>
        <taxon>Fabales</taxon>
        <taxon>Fabaceae</taxon>
        <taxon>Papilionoideae</taxon>
        <taxon>50 kb inversion clade</taxon>
        <taxon>dalbergioids sensu lato</taxon>
        <taxon>Dalbergieae</taxon>
        <taxon>Pterocarpus clade</taxon>
        <taxon>Stylosanthes</taxon>
    </lineage>
</organism>
<sequence>MTYRESGRYTRLVTRPFPRLIFIFSPTKSSKQHTHNTTLHKWEKKGKASDVQVSTAPTTLIYRPSFEPVTRGTPTAPPGCTSDVGATHGTLPGPVTRGMRRHTPFGPMPCPSAASPSTHESRPPRHTPTCGVSCPNGASLSLQPPTTSASPITCGTGARPPRPDHPRHYTACSF</sequence>
<proteinExistence type="predicted"/>
<accession>A0ABU6XEU6</accession>
<evidence type="ECO:0000256" key="1">
    <source>
        <dbReference type="SAM" id="MobiDB-lite"/>
    </source>
</evidence>
<reference evidence="2 3" key="1">
    <citation type="journal article" date="2023" name="Plants (Basel)">
        <title>Bridging the Gap: Combining Genomics and Transcriptomics Approaches to Understand Stylosanthes scabra, an Orphan Legume from the Brazilian Caatinga.</title>
        <authorList>
            <person name="Ferreira-Neto J.R.C."/>
            <person name="da Silva M.D."/>
            <person name="Binneck E."/>
            <person name="de Melo N.F."/>
            <person name="da Silva R.H."/>
            <person name="de Melo A.L.T.M."/>
            <person name="Pandolfi V."/>
            <person name="Bustamante F.O."/>
            <person name="Brasileiro-Vidal A.C."/>
            <person name="Benko-Iseppon A.M."/>
        </authorList>
    </citation>
    <scope>NUCLEOTIDE SEQUENCE [LARGE SCALE GENOMIC DNA]</scope>
    <source>
        <tissue evidence="2">Leaves</tissue>
    </source>
</reference>
<protein>
    <submittedName>
        <fullName evidence="2">Uncharacterized protein</fullName>
    </submittedName>
</protein>
<feature type="compositionally biased region" description="Polar residues" evidence="1">
    <location>
        <begin position="136"/>
        <end position="153"/>
    </location>
</feature>